<proteinExistence type="predicted"/>
<name>A0A6P8Z278_THRPL</name>
<protein>
    <submittedName>
        <fullName evidence="2">Uncharacterized protein LOC117646720</fullName>
    </submittedName>
</protein>
<gene>
    <name evidence="2" type="primary">LOC117646720</name>
</gene>
<dbReference type="OrthoDB" id="6593154at2759"/>
<dbReference type="GeneID" id="117646720"/>
<dbReference type="KEGG" id="tpal:117646720"/>
<dbReference type="AlphaFoldDB" id="A0A6P8Z278"/>
<organism evidence="2">
    <name type="scientific">Thrips palmi</name>
    <name type="common">Melon thrips</name>
    <dbReference type="NCBI Taxonomy" id="161013"/>
    <lineage>
        <taxon>Eukaryota</taxon>
        <taxon>Metazoa</taxon>
        <taxon>Ecdysozoa</taxon>
        <taxon>Arthropoda</taxon>
        <taxon>Hexapoda</taxon>
        <taxon>Insecta</taxon>
        <taxon>Pterygota</taxon>
        <taxon>Neoptera</taxon>
        <taxon>Paraneoptera</taxon>
        <taxon>Thysanoptera</taxon>
        <taxon>Terebrantia</taxon>
        <taxon>Thripoidea</taxon>
        <taxon>Thripidae</taxon>
        <taxon>Thrips</taxon>
    </lineage>
</organism>
<reference evidence="2" key="1">
    <citation type="submission" date="2025-08" db="UniProtKB">
        <authorList>
            <consortium name="RefSeq"/>
        </authorList>
    </citation>
    <scope>IDENTIFICATION</scope>
    <source>
        <tissue evidence="2">Total insect</tissue>
    </source>
</reference>
<dbReference type="RefSeq" id="XP_034243751.1">
    <property type="nucleotide sequence ID" value="XM_034387860.1"/>
</dbReference>
<keyword evidence="1" id="KW-1185">Reference proteome</keyword>
<dbReference type="InParanoid" id="A0A6P8Z278"/>
<evidence type="ECO:0000313" key="1">
    <source>
        <dbReference type="Proteomes" id="UP000515158"/>
    </source>
</evidence>
<dbReference type="Proteomes" id="UP000515158">
    <property type="component" value="Unplaced"/>
</dbReference>
<evidence type="ECO:0000313" key="2">
    <source>
        <dbReference type="RefSeq" id="XP_034243751.1"/>
    </source>
</evidence>
<accession>A0A6P8Z278</accession>
<sequence length="335" mass="38776">MSNAREDIFQSGLDQAIREERYRADQRRKETDGIDIVHLLCSCGERFKKKLLTDLLISSSLSFEKFMFGFFREHPGESQREILIIQQLATSRKDHPSVVLLEYLAKSERVYTVTDIVNNLEYAHLFRVIAGFEHQSIRALKEHFSLHRHSACCKAPFSRSKASQIVPRGLSQSGYSSGCRSNKAYRGIILLTFMNDGRHHAVQVKNILEKPSKESGRSYIVYTLSDFSHYVIENFMKHIIWIMSQVDFVVPILTEEYFQMLEEERDMDRSGLDEKYAPYVAEVLLAEWASSFRNKRLRSLKPQGVKWPSRPIYPPFLTCVDKPSALPSILIKSKE</sequence>